<reference evidence="2" key="1">
    <citation type="journal article" date="2019" name="Int. J. Syst. Evol. Microbiol.">
        <title>The Global Catalogue of Microorganisms (GCM) 10K type strain sequencing project: providing services to taxonomists for standard genome sequencing and annotation.</title>
        <authorList>
            <consortium name="The Broad Institute Genomics Platform"/>
            <consortium name="The Broad Institute Genome Sequencing Center for Infectious Disease"/>
            <person name="Wu L."/>
            <person name="Ma J."/>
        </authorList>
    </citation>
    <scope>NUCLEOTIDE SEQUENCE [LARGE SCALE GENOMIC DNA]</scope>
    <source>
        <strain evidence="2">JCM 17804</strain>
    </source>
</reference>
<dbReference type="EMBL" id="BAABGJ010000003">
    <property type="protein sequence ID" value="GAA4331361.1"/>
    <property type="molecule type" value="Genomic_DNA"/>
</dbReference>
<name>A0ABP8GXT0_9BURK</name>
<sequence>MKTQIEAIREGYAIDLSGPGRPMGAKGRYPRYEVIPLLTDMEAELLNTLGLIRTLLTEGTPTSEAREGVVHAIDGLLSVARA</sequence>
<dbReference type="Proteomes" id="UP001500975">
    <property type="component" value="Unassembled WGS sequence"/>
</dbReference>
<evidence type="ECO:0000313" key="1">
    <source>
        <dbReference type="EMBL" id="GAA4331361.1"/>
    </source>
</evidence>
<keyword evidence="2" id="KW-1185">Reference proteome</keyword>
<dbReference type="RefSeq" id="WP_345535742.1">
    <property type="nucleotide sequence ID" value="NZ_BAABGJ010000003.1"/>
</dbReference>
<evidence type="ECO:0000313" key="2">
    <source>
        <dbReference type="Proteomes" id="UP001500975"/>
    </source>
</evidence>
<proteinExistence type="predicted"/>
<organism evidence="1 2">
    <name type="scientific">Variovorax defluvii</name>
    <dbReference type="NCBI Taxonomy" id="913761"/>
    <lineage>
        <taxon>Bacteria</taxon>
        <taxon>Pseudomonadati</taxon>
        <taxon>Pseudomonadota</taxon>
        <taxon>Betaproteobacteria</taxon>
        <taxon>Burkholderiales</taxon>
        <taxon>Comamonadaceae</taxon>
        <taxon>Variovorax</taxon>
    </lineage>
</organism>
<protein>
    <submittedName>
        <fullName evidence="1">Uncharacterized protein</fullName>
    </submittedName>
</protein>
<accession>A0ABP8GXT0</accession>
<comment type="caution">
    <text evidence="1">The sequence shown here is derived from an EMBL/GenBank/DDBJ whole genome shotgun (WGS) entry which is preliminary data.</text>
</comment>
<gene>
    <name evidence="1" type="ORF">GCM10023165_05540</name>
</gene>